<gene>
    <name evidence="2" type="ORF">WJX72_003817</name>
</gene>
<dbReference type="PANTHER" id="PTHR35130">
    <property type="entry name" value="MEDIATOR OF RNA POLYMERASE II TRANSCRIPTION SUBUNIT 16"/>
    <property type="match status" value="1"/>
</dbReference>
<dbReference type="InterPro" id="IPR038836">
    <property type="entry name" value="MED16"/>
</dbReference>
<keyword evidence="3" id="KW-1185">Reference proteome</keyword>
<dbReference type="GO" id="GO:0006355">
    <property type="term" value="P:regulation of DNA-templated transcription"/>
    <property type="evidence" value="ECO:0007669"/>
    <property type="project" value="InterPro"/>
</dbReference>
<dbReference type="SUPFAM" id="SSF82171">
    <property type="entry name" value="DPP6 N-terminal domain-like"/>
    <property type="match status" value="1"/>
</dbReference>
<feature type="region of interest" description="Disordered" evidence="1">
    <location>
        <begin position="831"/>
        <end position="878"/>
    </location>
</feature>
<dbReference type="EMBL" id="JALJOR010000017">
    <property type="protein sequence ID" value="KAK9804760.1"/>
    <property type="molecule type" value="Genomic_DNA"/>
</dbReference>
<feature type="compositionally biased region" description="Low complexity" evidence="1">
    <location>
        <begin position="853"/>
        <end position="865"/>
    </location>
</feature>
<dbReference type="Proteomes" id="UP001489004">
    <property type="component" value="Unassembled WGS sequence"/>
</dbReference>
<protein>
    <recommendedName>
        <fullName evidence="4">Transcription factor IIIC 90kDa subunit N-terminal domain-containing protein</fullName>
    </recommendedName>
</protein>
<reference evidence="2 3" key="1">
    <citation type="journal article" date="2024" name="Nat. Commun.">
        <title>Phylogenomics reveals the evolutionary origins of lichenization in chlorophyte algae.</title>
        <authorList>
            <person name="Puginier C."/>
            <person name="Libourel C."/>
            <person name="Otte J."/>
            <person name="Skaloud P."/>
            <person name="Haon M."/>
            <person name="Grisel S."/>
            <person name="Petersen M."/>
            <person name="Berrin J.G."/>
            <person name="Delaux P.M."/>
            <person name="Dal Grande F."/>
            <person name="Keller J."/>
        </authorList>
    </citation>
    <scope>NUCLEOTIDE SEQUENCE [LARGE SCALE GENOMIC DNA]</scope>
    <source>
        <strain evidence="2 3">SAG 2043</strain>
    </source>
</reference>
<name>A0AAW1P3F5_9CHLO</name>
<dbReference type="AlphaFoldDB" id="A0AAW1P3F5"/>
<accession>A0AAW1P3F5</accession>
<dbReference type="PANTHER" id="PTHR35130:SF1">
    <property type="entry name" value="MEDIATOR OF RNA POLYMERASE II TRANSCRIPTION SUBUNIT 16"/>
    <property type="match status" value="1"/>
</dbReference>
<proteinExistence type="predicted"/>
<evidence type="ECO:0008006" key="4">
    <source>
        <dbReference type="Google" id="ProtNLM"/>
    </source>
</evidence>
<organism evidence="2 3">
    <name type="scientific">[Myrmecia] bisecta</name>
    <dbReference type="NCBI Taxonomy" id="41462"/>
    <lineage>
        <taxon>Eukaryota</taxon>
        <taxon>Viridiplantae</taxon>
        <taxon>Chlorophyta</taxon>
        <taxon>core chlorophytes</taxon>
        <taxon>Trebouxiophyceae</taxon>
        <taxon>Trebouxiales</taxon>
        <taxon>Trebouxiaceae</taxon>
        <taxon>Myrmecia</taxon>
    </lineage>
</organism>
<evidence type="ECO:0000313" key="3">
    <source>
        <dbReference type="Proteomes" id="UP001489004"/>
    </source>
</evidence>
<evidence type="ECO:0000256" key="1">
    <source>
        <dbReference type="SAM" id="MobiDB-lite"/>
    </source>
</evidence>
<comment type="caution">
    <text evidence="2">The sequence shown here is derived from an EMBL/GenBank/DDBJ whole genome shotgun (WGS) entry which is preliminary data.</text>
</comment>
<evidence type="ECO:0000313" key="2">
    <source>
        <dbReference type="EMBL" id="KAK9804760.1"/>
    </source>
</evidence>
<dbReference type="GO" id="GO:0016592">
    <property type="term" value="C:mediator complex"/>
    <property type="evidence" value="ECO:0007669"/>
    <property type="project" value="InterPro"/>
</dbReference>
<sequence>MVEVGLQQRLGDQLAWCRTSNLLAVGLHANDTNSSFEVCILDPSCPEEHFTIHVPRDAASSDRLAWLQWSPPGYARSLLTTLSSGVTYVWTQASSRGAADAVSIDNWVGQRAFSSSSKPVAVQWLEPLLLWTWPALATPQGLQSLESRFRPQQGPETDGGDLHWVRPAVLCCAVITKQGSFEVFWRALSSFQGTLQWRKSPPVMLPVHGPIVTAAVVCGANTCLRMLVTTEAEPNTVSVLEVTGDPTCVSAQGGALAPVQCSQLTTLRPAVGQVLLYSCFLPAAAGASVLLLTRSTGTGAVSLSLYAQQSSPAEWRQLSTHGVLGPSKPVRSFHIDDLTAATTPAAGATEGDEGPATCLCCSADGSVVVVAAQRGSSAQMCTLNAATLQVVEQEHLHGDIDALACSPNAALLAAIHRCSNGVIRLSPIPPPLLRPESSHSDTPAAHSRWSAWWGDRLCWSMLAQTHAWDLTSTLRTAAASGDMPSLQATLRWVDAAVHMLPYNTRHWYSPLWDQLKLLLLVGTPDPTAQAVSQDLCARGRLGMIASGLDQLVPMEALAAIQAKYKGQASGSKPFAPLPADSAITDAWLHYVEQYTLFTLQCVKLWVRQRAAHAAATDPAAAPAPAAAPSIDSAAAAGLGAAAQEVTAPAADAAAAAGPAGTTAISGAAGALADEDLDALPCIRLLADYSFSRHLILPMTIKAMLLRLQMHETPHDRAAAEHHAQANTVQDSIRAVIKHLQGDLESRKEMPGQLSDAEKAAMGGNAAACQAAQDSFEGAFQLHYGRTHGRVRWQALREYVEQPTFPSLPGNPELTKELLRKLADDLGLILRPRSMPKRSGASAATPVKREHSMAAAQRAQQRQQQQLPGGLAPSQLKRKRWQMERDTALGIGMGPALRVTAADVLGGRPLNWRRQPTFASTDGLCFTAELGATSLPGSDEPSLYAQHVKPAWREACPVTGNLWKRIAS</sequence>